<sequence>MMLPEVNVGRGRFKALPSKYALLFMAWYSRGSSISLYRLLLITYLASYIVRYVFEQPPINSKSILSDLSALASEGLIELRTINGRLMVKVTDKGRRLIGELYGMSNEYVLFGDYLIVKLRDLFNELIRLVNAYQDMDAAVLLSVAFRELSLKEGGIEGDALRDLALDLRRPCENVLG</sequence>
<dbReference type="Proteomes" id="UP000007485">
    <property type="component" value="Chromosome"/>
</dbReference>
<name>F0QUC0_VULM7</name>
<organism evidence="1 2">
    <name type="scientific">Vulcanisaeta moutnovskia (strain 768-28)</name>
    <dbReference type="NCBI Taxonomy" id="985053"/>
    <lineage>
        <taxon>Archaea</taxon>
        <taxon>Thermoproteota</taxon>
        <taxon>Thermoprotei</taxon>
        <taxon>Thermoproteales</taxon>
        <taxon>Thermoproteaceae</taxon>
        <taxon>Vulcanisaeta</taxon>
    </lineage>
</organism>
<dbReference type="HOGENOM" id="CLU_1521958_0_0_2"/>
<protein>
    <submittedName>
        <fullName evidence="1">Uncharacterized protein</fullName>
    </submittedName>
</protein>
<reference evidence="1 2" key="1">
    <citation type="journal article" date="2011" name="J. Bacteriol.">
        <title>Complete genome sequence of 'Vulcanisaeta moutnovskia' strain 768-28, a novel member of the hyperthermophilic crenarchaeal genus vulcanisaeta.</title>
        <authorList>
            <person name="Gumerov V.M."/>
            <person name="Mardanov A.V."/>
            <person name="Beletsky A.V."/>
            <person name="Prokofeva M.I."/>
            <person name="Bonch-Osmolovskaya E.A."/>
            <person name="Ravin N.V."/>
            <person name="Skryabin K.G."/>
        </authorList>
    </citation>
    <scope>NUCLEOTIDE SEQUENCE [LARGE SCALE GENOMIC DNA]</scope>
    <source>
        <strain evidence="1 2">768-28</strain>
    </source>
</reference>
<proteinExistence type="predicted"/>
<dbReference type="AlphaFoldDB" id="F0QUC0"/>
<dbReference type="EMBL" id="CP002529">
    <property type="protein sequence ID" value="ADY00660.1"/>
    <property type="molecule type" value="Genomic_DNA"/>
</dbReference>
<keyword evidence="2" id="KW-1185">Reference proteome</keyword>
<gene>
    <name evidence="1" type="ordered locus">VMUT_0448</name>
</gene>
<dbReference type="GeneID" id="10288100"/>
<evidence type="ECO:0000313" key="2">
    <source>
        <dbReference type="Proteomes" id="UP000007485"/>
    </source>
</evidence>
<dbReference type="STRING" id="985053.VMUT_0448"/>
<dbReference type="eggNOG" id="arCOG11035">
    <property type="taxonomic scope" value="Archaea"/>
</dbReference>
<dbReference type="RefSeq" id="WP_013603823.1">
    <property type="nucleotide sequence ID" value="NC_015151.1"/>
</dbReference>
<dbReference type="KEGG" id="vmo:VMUT_0448"/>
<accession>F0QUC0</accession>
<evidence type="ECO:0000313" key="1">
    <source>
        <dbReference type="EMBL" id="ADY00660.1"/>
    </source>
</evidence>